<accession>A0A8H7Z4R7</accession>
<sequence length="69" mass="8248">MQNIISWSMLQSHIPDFQSKRALLTFFLTERHTACVAMPMINMKYKLHHIIQKPSYRKSLLRREMSALE</sequence>
<dbReference type="EMBL" id="JAEVHI010000001">
    <property type="protein sequence ID" value="KAG5303877.1"/>
    <property type="molecule type" value="Genomic_DNA"/>
</dbReference>
<comment type="caution">
    <text evidence="1">The sequence shown here is derived from an EMBL/GenBank/DDBJ whole genome shotgun (WGS) entry which is preliminary data.</text>
</comment>
<evidence type="ECO:0000313" key="1">
    <source>
        <dbReference type="EMBL" id="KAG5303877.1"/>
    </source>
</evidence>
<evidence type="ECO:0000313" key="2">
    <source>
        <dbReference type="Proteomes" id="UP000670092"/>
    </source>
</evidence>
<dbReference type="VEuPathDB" id="FungiDB:I7I52_02016"/>
<dbReference type="Proteomes" id="UP000670092">
    <property type="component" value="Unassembled WGS sequence"/>
</dbReference>
<organism evidence="1 2">
    <name type="scientific">Ajellomyces capsulatus</name>
    <name type="common">Darling's disease fungus</name>
    <name type="synonym">Histoplasma capsulatum</name>
    <dbReference type="NCBI Taxonomy" id="5037"/>
    <lineage>
        <taxon>Eukaryota</taxon>
        <taxon>Fungi</taxon>
        <taxon>Dikarya</taxon>
        <taxon>Ascomycota</taxon>
        <taxon>Pezizomycotina</taxon>
        <taxon>Eurotiomycetes</taxon>
        <taxon>Eurotiomycetidae</taxon>
        <taxon>Onygenales</taxon>
        <taxon>Ajellomycetaceae</taxon>
        <taxon>Histoplasma</taxon>
    </lineage>
</organism>
<reference evidence="1 2" key="1">
    <citation type="submission" date="2021-01" db="EMBL/GenBank/DDBJ databases">
        <title>Chromosome-level genome assembly of a human fungal pathogen reveals clustering of transcriptionally co-regulated genes.</title>
        <authorList>
            <person name="Voorhies M."/>
            <person name="Cohen S."/>
            <person name="Shea T.P."/>
            <person name="Petrus S."/>
            <person name="Munoz J.F."/>
            <person name="Poplawski S."/>
            <person name="Goldman W.E."/>
            <person name="Michael T."/>
            <person name="Cuomo C.A."/>
            <person name="Sil A."/>
            <person name="Beyhan S."/>
        </authorList>
    </citation>
    <scope>NUCLEOTIDE SEQUENCE [LARGE SCALE GENOMIC DNA]</scope>
    <source>
        <strain evidence="1 2">G184AR</strain>
    </source>
</reference>
<name>A0A8H7Z4R7_AJECA</name>
<gene>
    <name evidence="1" type="ORF">I7I52_02016</name>
</gene>
<protein>
    <submittedName>
        <fullName evidence="1">Uncharacterized protein</fullName>
    </submittedName>
</protein>
<proteinExistence type="predicted"/>
<dbReference type="AlphaFoldDB" id="A0A8H7Z4R7"/>